<dbReference type="PATRIC" id="fig|68223.7.peg.2680"/>
<dbReference type="InterPro" id="IPR037883">
    <property type="entry name" value="Knr4/Smi1-like_sf"/>
</dbReference>
<organism evidence="1 2">
    <name type="scientific">Streptomyces katrae</name>
    <dbReference type="NCBI Taxonomy" id="68223"/>
    <lineage>
        <taxon>Bacteria</taxon>
        <taxon>Bacillati</taxon>
        <taxon>Actinomycetota</taxon>
        <taxon>Actinomycetes</taxon>
        <taxon>Kitasatosporales</taxon>
        <taxon>Streptomycetaceae</taxon>
        <taxon>Streptomyces</taxon>
    </lineage>
</organism>
<evidence type="ECO:0008006" key="3">
    <source>
        <dbReference type="Google" id="ProtNLM"/>
    </source>
</evidence>
<evidence type="ECO:0000313" key="1">
    <source>
        <dbReference type="EMBL" id="KJY26096.1"/>
    </source>
</evidence>
<accession>A0A0F4IZJ4</accession>
<dbReference type="SUPFAM" id="SSF160631">
    <property type="entry name" value="SMI1/KNR4-like"/>
    <property type="match status" value="1"/>
</dbReference>
<comment type="caution">
    <text evidence="1">The sequence shown here is derived from an EMBL/GenBank/DDBJ whole genome shotgun (WGS) entry which is preliminary data.</text>
</comment>
<sequence>MDALIGTQAPRQRLTDPASAIAALEQAVPGLALLRRTTPAGIDWATVEECLTTHLPSDYKLLADSYPSLAFGDFLCVGFPNPGQEQAWSEDPENLEILAEWCADAEMSIPLHPFPAPGGLLPWATSNQGDYFLWNTTGSGPDEWTVTVASRNGGWWHYTGGAVQFLGDLTSGALELWELPSVRPQVEAF</sequence>
<proteinExistence type="predicted"/>
<dbReference type="AlphaFoldDB" id="A0A0F4IZJ4"/>
<gene>
    <name evidence="1" type="ORF">VR44_30885</name>
</gene>
<reference evidence="1 2" key="1">
    <citation type="submission" date="2015-02" db="EMBL/GenBank/DDBJ databases">
        <authorList>
            <person name="Ju K.-S."/>
            <person name="Doroghazi J.R."/>
            <person name="Metcalf W."/>
        </authorList>
    </citation>
    <scope>NUCLEOTIDE SEQUENCE [LARGE SCALE GENOMIC DNA]</scope>
    <source>
        <strain evidence="1 2">NRRL ISP-5550</strain>
    </source>
</reference>
<protein>
    <recommendedName>
        <fullName evidence="3">Knr4/Smi1-like domain-containing protein</fullName>
    </recommendedName>
</protein>
<dbReference type="EMBL" id="JZWV01000984">
    <property type="protein sequence ID" value="KJY26096.1"/>
    <property type="molecule type" value="Genomic_DNA"/>
</dbReference>
<dbReference type="OrthoDB" id="5572373at2"/>
<name>A0A0F4IZJ4_9ACTN</name>
<dbReference type="RefSeq" id="WP_045950926.1">
    <property type="nucleotide sequence ID" value="NZ_JZWV01000984.1"/>
</dbReference>
<dbReference type="Proteomes" id="UP000033551">
    <property type="component" value="Unassembled WGS sequence"/>
</dbReference>
<evidence type="ECO:0000313" key="2">
    <source>
        <dbReference type="Proteomes" id="UP000033551"/>
    </source>
</evidence>
<keyword evidence="2" id="KW-1185">Reference proteome</keyword>